<evidence type="ECO:0000313" key="2">
    <source>
        <dbReference type="Proteomes" id="UP000240357"/>
    </source>
</evidence>
<dbReference type="OrthoDB" id="9831980at2"/>
<dbReference type="AlphaFoldDB" id="A0A2T2YAA9"/>
<keyword evidence="2" id="KW-1185">Reference proteome</keyword>
<organism evidence="1 2">
    <name type="scientific">Adhaeribacter arboris</name>
    <dbReference type="NCBI Taxonomy" id="2072846"/>
    <lineage>
        <taxon>Bacteria</taxon>
        <taxon>Pseudomonadati</taxon>
        <taxon>Bacteroidota</taxon>
        <taxon>Cytophagia</taxon>
        <taxon>Cytophagales</taxon>
        <taxon>Hymenobacteraceae</taxon>
        <taxon>Adhaeribacter</taxon>
    </lineage>
</organism>
<name>A0A2T2YAA9_9BACT</name>
<sequence length="235" mass="27488">MLSLPSFGILAKAFKDFFDIIFKIGEYEQAQREKKFKEVILPVYQTFNTIHAEYIKIIDFCIAALPLKDESTIDIPEIEGVTKSDPQKIYFMSDNTIDDYNKRIIFIKDFIEKERNKNDYNRIEVRSKSAAILLTADNLLEKRFLVSLFNYFLDFTTPMLDDNDLDSWISKLLEDNGVDKYTHTPSYVIRETISPLTDDEQIRTVLQEARSRLNDYYPQVSFCLTKIQTDLLNVA</sequence>
<reference evidence="1 2" key="1">
    <citation type="submission" date="2018-03" db="EMBL/GenBank/DDBJ databases">
        <title>Adhaeribacter sp. HMF7605 Genome sequencing and assembly.</title>
        <authorList>
            <person name="Kang H."/>
            <person name="Kang J."/>
            <person name="Cha I."/>
            <person name="Kim H."/>
            <person name="Joh K."/>
        </authorList>
    </citation>
    <scope>NUCLEOTIDE SEQUENCE [LARGE SCALE GENOMIC DNA]</scope>
    <source>
        <strain evidence="1 2">HMF7605</strain>
    </source>
</reference>
<dbReference type="EMBL" id="PYFT01000001">
    <property type="protein sequence ID" value="PSR52378.1"/>
    <property type="molecule type" value="Genomic_DNA"/>
</dbReference>
<accession>A0A2T2YAA9</accession>
<gene>
    <name evidence="1" type="ORF">AHMF7605_01980</name>
</gene>
<protein>
    <submittedName>
        <fullName evidence="1">Uncharacterized protein</fullName>
    </submittedName>
</protein>
<comment type="caution">
    <text evidence="1">The sequence shown here is derived from an EMBL/GenBank/DDBJ whole genome shotgun (WGS) entry which is preliminary data.</text>
</comment>
<dbReference type="RefSeq" id="WP_106925941.1">
    <property type="nucleotide sequence ID" value="NZ_PYFT01000001.1"/>
</dbReference>
<proteinExistence type="predicted"/>
<dbReference type="Proteomes" id="UP000240357">
    <property type="component" value="Unassembled WGS sequence"/>
</dbReference>
<evidence type="ECO:0000313" key="1">
    <source>
        <dbReference type="EMBL" id="PSR52378.1"/>
    </source>
</evidence>